<dbReference type="InterPro" id="IPR006748">
    <property type="entry name" value="NH2Glyco/OHUrea_AB-resist_kin"/>
</dbReference>
<organism evidence="1 2">
    <name type="scientific">Pseudonocardia petroleophila</name>
    <dbReference type="NCBI Taxonomy" id="37331"/>
    <lineage>
        <taxon>Bacteria</taxon>
        <taxon>Bacillati</taxon>
        <taxon>Actinomycetota</taxon>
        <taxon>Actinomycetes</taxon>
        <taxon>Pseudonocardiales</taxon>
        <taxon>Pseudonocardiaceae</taxon>
        <taxon>Pseudonocardia</taxon>
    </lineage>
</organism>
<proteinExistence type="predicted"/>
<dbReference type="KEGG" id="ppel:H6H00_09780"/>
<dbReference type="Proteomes" id="UP000515728">
    <property type="component" value="Chromosome"/>
</dbReference>
<evidence type="ECO:0000313" key="2">
    <source>
        <dbReference type="Proteomes" id="UP000515728"/>
    </source>
</evidence>
<dbReference type="GO" id="GO:0016773">
    <property type="term" value="F:phosphotransferase activity, alcohol group as acceptor"/>
    <property type="evidence" value="ECO:0007669"/>
    <property type="project" value="InterPro"/>
</dbReference>
<sequence length="192" mass="20754">MHASWAQGSTIALLLERARHGTPLRDARPLPEQDEIVAAALRALWRPAGAPFRPLAQVCDLWADEVEPLLTADVLDPGLVRDGLALHRALPRADLEPVLLVSDLHAGNLLAAAGGTWRPIDPQPYLGDPCFDVLQHILNDRRVADDAGAVADRMAGLTGLDAGRVRTWLFARSVVESAWSPWIWPVAAALAP</sequence>
<gene>
    <name evidence="1" type="ORF">H6H00_09780</name>
</gene>
<accession>A0A7G7MMZ5</accession>
<evidence type="ECO:0000313" key="1">
    <source>
        <dbReference type="EMBL" id="QNG54156.1"/>
    </source>
</evidence>
<protein>
    <recommendedName>
        <fullName evidence="3">Streptomycin 6-kinase</fullName>
    </recommendedName>
</protein>
<dbReference type="GO" id="GO:0019748">
    <property type="term" value="P:secondary metabolic process"/>
    <property type="evidence" value="ECO:0007669"/>
    <property type="project" value="InterPro"/>
</dbReference>
<keyword evidence="2" id="KW-1185">Reference proteome</keyword>
<reference evidence="1 2" key="1">
    <citation type="submission" date="2020-08" db="EMBL/GenBank/DDBJ databases">
        <authorList>
            <person name="Mo P."/>
        </authorList>
    </citation>
    <scope>NUCLEOTIDE SEQUENCE [LARGE SCALE GENOMIC DNA]</scope>
    <source>
        <strain evidence="1 2">CGMCC 4.1532</strain>
    </source>
</reference>
<dbReference type="Pfam" id="PF04655">
    <property type="entry name" value="APH_6_hur"/>
    <property type="match status" value="1"/>
</dbReference>
<dbReference type="AlphaFoldDB" id="A0A7G7MMZ5"/>
<dbReference type="SUPFAM" id="SSF56112">
    <property type="entry name" value="Protein kinase-like (PK-like)"/>
    <property type="match status" value="1"/>
</dbReference>
<dbReference type="InterPro" id="IPR011009">
    <property type="entry name" value="Kinase-like_dom_sf"/>
</dbReference>
<evidence type="ECO:0008006" key="3">
    <source>
        <dbReference type="Google" id="ProtNLM"/>
    </source>
</evidence>
<dbReference type="EMBL" id="CP060131">
    <property type="protein sequence ID" value="QNG54156.1"/>
    <property type="molecule type" value="Genomic_DNA"/>
</dbReference>
<name>A0A7G7MMZ5_9PSEU</name>